<evidence type="ECO:0000256" key="1">
    <source>
        <dbReference type="ARBA" id="ARBA00022670"/>
    </source>
</evidence>
<name>A0AAV7QD03_PLEWA</name>
<dbReference type="InterPro" id="IPR043504">
    <property type="entry name" value="Peptidase_S1_PA_chymotrypsin"/>
</dbReference>
<dbReference type="PRINTS" id="PR00722">
    <property type="entry name" value="CHYMOTRYPSIN"/>
</dbReference>
<dbReference type="PANTHER" id="PTHR24257">
    <property type="entry name" value="CHYMOTRYPSIN-LIKE ELASTASE FAMILY MEMBER"/>
    <property type="match status" value="1"/>
</dbReference>
<keyword evidence="4" id="KW-1015">Disulfide bond</keyword>
<dbReference type="FunFam" id="2.40.10.10:FF:000118">
    <property type="entry name" value="Chymotrypsinogen A"/>
    <property type="match status" value="1"/>
</dbReference>
<dbReference type="SUPFAM" id="SSF50494">
    <property type="entry name" value="Trypsin-like serine proteases"/>
    <property type="match status" value="1"/>
</dbReference>
<dbReference type="GO" id="GO:0005615">
    <property type="term" value="C:extracellular space"/>
    <property type="evidence" value="ECO:0007669"/>
    <property type="project" value="TreeGrafter"/>
</dbReference>
<keyword evidence="1" id="KW-0645">Protease</keyword>
<evidence type="ECO:0000313" key="6">
    <source>
        <dbReference type="EMBL" id="KAJ1137366.1"/>
    </source>
</evidence>
<dbReference type="Proteomes" id="UP001066276">
    <property type="component" value="Chromosome 6"/>
</dbReference>
<dbReference type="PROSITE" id="PS50240">
    <property type="entry name" value="TRYPSIN_DOM"/>
    <property type="match status" value="1"/>
</dbReference>
<accession>A0AAV7QD03</accession>
<evidence type="ECO:0000256" key="4">
    <source>
        <dbReference type="ARBA" id="ARBA00023157"/>
    </source>
</evidence>
<sequence>MIVGLRSNGGLCVYVCSGTVQTIKQVSHCSSHEKELDGWHICGGSLISAKWVITSITCSVTTSHQVVLGEHDFENNIEVIKTVPIVQVFNNPDWNPETKEFDISLVKLAKPVGLSKTVKPVCLPAENEIYTGQELCVTTGWGLKRSNCEMPLCTGSKHWFCYTKFNS</sequence>
<evidence type="ECO:0000313" key="7">
    <source>
        <dbReference type="Proteomes" id="UP001066276"/>
    </source>
</evidence>
<keyword evidence="2" id="KW-0378">Hydrolase</keyword>
<dbReference type="Gene3D" id="2.40.10.10">
    <property type="entry name" value="Trypsin-like serine proteases"/>
    <property type="match status" value="1"/>
</dbReference>
<dbReference type="Pfam" id="PF00089">
    <property type="entry name" value="Trypsin"/>
    <property type="match status" value="1"/>
</dbReference>
<dbReference type="InterPro" id="IPR001254">
    <property type="entry name" value="Trypsin_dom"/>
</dbReference>
<dbReference type="SMART" id="SM00020">
    <property type="entry name" value="Tryp_SPc"/>
    <property type="match status" value="1"/>
</dbReference>
<dbReference type="GO" id="GO:0004252">
    <property type="term" value="F:serine-type endopeptidase activity"/>
    <property type="evidence" value="ECO:0007669"/>
    <property type="project" value="InterPro"/>
</dbReference>
<keyword evidence="3" id="KW-0720">Serine protease</keyword>
<dbReference type="InterPro" id="IPR009003">
    <property type="entry name" value="Peptidase_S1_PA"/>
</dbReference>
<dbReference type="GO" id="GO:0006508">
    <property type="term" value="P:proteolysis"/>
    <property type="evidence" value="ECO:0007669"/>
    <property type="project" value="UniProtKB-KW"/>
</dbReference>
<comment type="caution">
    <text evidence="6">The sequence shown here is derived from an EMBL/GenBank/DDBJ whole genome shotgun (WGS) entry which is preliminary data.</text>
</comment>
<dbReference type="InterPro" id="IPR001314">
    <property type="entry name" value="Peptidase_S1A"/>
</dbReference>
<dbReference type="PANTHER" id="PTHR24257:SF17">
    <property type="match status" value="1"/>
</dbReference>
<protein>
    <recommendedName>
        <fullName evidence="5">Peptidase S1 domain-containing protein</fullName>
    </recommendedName>
</protein>
<feature type="domain" description="Peptidase S1" evidence="5">
    <location>
        <begin position="1"/>
        <end position="167"/>
    </location>
</feature>
<keyword evidence="7" id="KW-1185">Reference proteome</keyword>
<organism evidence="6 7">
    <name type="scientific">Pleurodeles waltl</name>
    <name type="common">Iberian ribbed newt</name>
    <dbReference type="NCBI Taxonomy" id="8319"/>
    <lineage>
        <taxon>Eukaryota</taxon>
        <taxon>Metazoa</taxon>
        <taxon>Chordata</taxon>
        <taxon>Craniata</taxon>
        <taxon>Vertebrata</taxon>
        <taxon>Euteleostomi</taxon>
        <taxon>Amphibia</taxon>
        <taxon>Batrachia</taxon>
        <taxon>Caudata</taxon>
        <taxon>Salamandroidea</taxon>
        <taxon>Salamandridae</taxon>
        <taxon>Pleurodelinae</taxon>
        <taxon>Pleurodeles</taxon>
    </lineage>
</organism>
<reference evidence="6" key="1">
    <citation type="journal article" date="2022" name="bioRxiv">
        <title>Sequencing and chromosome-scale assembly of the giantPleurodeles waltlgenome.</title>
        <authorList>
            <person name="Brown T."/>
            <person name="Elewa A."/>
            <person name="Iarovenko S."/>
            <person name="Subramanian E."/>
            <person name="Araus A.J."/>
            <person name="Petzold A."/>
            <person name="Susuki M."/>
            <person name="Suzuki K.-i.T."/>
            <person name="Hayashi T."/>
            <person name="Toyoda A."/>
            <person name="Oliveira C."/>
            <person name="Osipova E."/>
            <person name="Leigh N.D."/>
            <person name="Simon A."/>
            <person name="Yun M.H."/>
        </authorList>
    </citation>
    <scope>NUCLEOTIDE SEQUENCE</scope>
    <source>
        <strain evidence="6">20211129_DDA</strain>
        <tissue evidence="6">Liver</tissue>
    </source>
</reference>
<proteinExistence type="predicted"/>
<dbReference type="InterPro" id="IPR050850">
    <property type="entry name" value="Peptidase_S1_Elastase_sf"/>
</dbReference>
<evidence type="ECO:0000256" key="2">
    <source>
        <dbReference type="ARBA" id="ARBA00022801"/>
    </source>
</evidence>
<dbReference type="AlphaFoldDB" id="A0AAV7QD03"/>
<evidence type="ECO:0000259" key="5">
    <source>
        <dbReference type="PROSITE" id="PS50240"/>
    </source>
</evidence>
<evidence type="ECO:0000256" key="3">
    <source>
        <dbReference type="ARBA" id="ARBA00022825"/>
    </source>
</evidence>
<gene>
    <name evidence="6" type="ORF">NDU88_003776</name>
</gene>
<dbReference type="EMBL" id="JANPWB010000010">
    <property type="protein sequence ID" value="KAJ1137366.1"/>
    <property type="molecule type" value="Genomic_DNA"/>
</dbReference>